<keyword evidence="1" id="KW-0805">Transcription regulation</keyword>
<dbReference type="Pfam" id="PF06719">
    <property type="entry name" value="AraC_N"/>
    <property type="match status" value="1"/>
</dbReference>
<dbReference type="PANTHER" id="PTHR43436">
    <property type="entry name" value="ARAC-FAMILY TRANSCRIPTIONAL REGULATOR"/>
    <property type="match status" value="1"/>
</dbReference>
<dbReference type="AlphaFoldDB" id="A0A1G8GES1"/>
<dbReference type="InterPro" id="IPR009594">
    <property type="entry name" value="Tscrpt_reg_HTH_AraC_N"/>
</dbReference>
<keyword evidence="4" id="KW-0238">DNA-binding</keyword>
<dbReference type="Gene3D" id="1.10.10.60">
    <property type="entry name" value="Homeodomain-like"/>
    <property type="match status" value="1"/>
</dbReference>
<dbReference type="RefSeq" id="WP_093279007.1">
    <property type="nucleotide sequence ID" value="NZ_FNDD01000036.1"/>
</dbReference>
<keyword evidence="5" id="KW-1185">Reference proteome</keyword>
<feature type="domain" description="HTH araC/xylS-type" evidence="3">
    <location>
        <begin position="198"/>
        <end position="296"/>
    </location>
</feature>
<evidence type="ECO:0000256" key="2">
    <source>
        <dbReference type="ARBA" id="ARBA00023163"/>
    </source>
</evidence>
<reference evidence="4 5" key="1">
    <citation type="submission" date="2016-10" db="EMBL/GenBank/DDBJ databases">
        <authorList>
            <person name="de Groot N.N."/>
        </authorList>
    </citation>
    <scope>NUCLEOTIDE SEQUENCE [LARGE SCALE GENOMIC DNA]</scope>
    <source>
        <strain evidence="4 5">CGMCC 1.10228</strain>
    </source>
</reference>
<dbReference type="InterPro" id="IPR009057">
    <property type="entry name" value="Homeodomain-like_sf"/>
</dbReference>
<proteinExistence type="predicted"/>
<dbReference type="PROSITE" id="PS01124">
    <property type="entry name" value="HTH_ARAC_FAMILY_2"/>
    <property type="match status" value="1"/>
</dbReference>
<dbReference type="EMBL" id="FNDD01000036">
    <property type="protein sequence ID" value="SDH92831.1"/>
    <property type="molecule type" value="Genomic_DNA"/>
</dbReference>
<dbReference type="PANTHER" id="PTHR43436:SF2">
    <property type="entry name" value="ARAC_XYLS FAMILY TRANSCRIPTIONAL REGULATOR"/>
    <property type="match status" value="1"/>
</dbReference>
<dbReference type="GO" id="GO:0043565">
    <property type="term" value="F:sequence-specific DNA binding"/>
    <property type="evidence" value="ECO:0007669"/>
    <property type="project" value="InterPro"/>
</dbReference>
<evidence type="ECO:0000256" key="1">
    <source>
        <dbReference type="ARBA" id="ARBA00023015"/>
    </source>
</evidence>
<dbReference type="InterPro" id="IPR018060">
    <property type="entry name" value="HTH_AraC"/>
</dbReference>
<name>A0A1G8GES1_9VIBR</name>
<dbReference type="SMART" id="SM00342">
    <property type="entry name" value="HTH_ARAC"/>
    <property type="match status" value="1"/>
</dbReference>
<dbReference type="Proteomes" id="UP000198854">
    <property type="component" value="Unassembled WGS sequence"/>
</dbReference>
<gene>
    <name evidence="4" type="ORF">SAMN04488136_13640</name>
</gene>
<dbReference type="Pfam" id="PF12833">
    <property type="entry name" value="HTH_18"/>
    <property type="match status" value="1"/>
</dbReference>
<dbReference type="STRING" id="861298.SAMN04488136_13640"/>
<evidence type="ECO:0000313" key="4">
    <source>
        <dbReference type="EMBL" id="SDH92831.1"/>
    </source>
</evidence>
<organism evidence="4 5">
    <name type="scientific">Vibrio xiamenensis</name>
    <dbReference type="NCBI Taxonomy" id="861298"/>
    <lineage>
        <taxon>Bacteria</taxon>
        <taxon>Pseudomonadati</taxon>
        <taxon>Pseudomonadota</taxon>
        <taxon>Gammaproteobacteria</taxon>
        <taxon>Vibrionales</taxon>
        <taxon>Vibrionaceae</taxon>
        <taxon>Vibrio</taxon>
    </lineage>
</organism>
<sequence>MNSPLYISDQQRIIEQLCLLAPNEGYNLTPIKNVRLLRSNRKLTRTPVLYEPGIVIVCQGRKQGYFGDKCYVYDQSQYLAVSVPVPFSMETQASIDQPLLAIYITLDFKLAAELILLIEQQKTSSAATVAPESMVASPVTDELQRCVTRFLHILDKPLEVAVLGQSLLRELYFHFLTGPQGDVIRSAVSSRGQFGKISQVLKYIHSEYPNSLTLPNLAAMAQMSVPTFSTHFKAITHLAPMQYVKSVRLHQARMLMLRQSIPASSVCHEVGYESPSQFNREFKRLFGLPPAQEIKRLKAHFSYPAASGEDYVSSH</sequence>
<evidence type="ECO:0000313" key="5">
    <source>
        <dbReference type="Proteomes" id="UP000198854"/>
    </source>
</evidence>
<evidence type="ECO:0000259" key="3">
    <source>
        <dbReference type="PROSITE" id="PS01124"/>
    </source>
</evidence>
<protein>
    <submittedName>
        <fullName evidence="4">AraC-type DNA-binding protein</fullName>
    </submittedName>
</protein>
<accession>A0A1G8GES1</accession>
<keyword evidence="2" id="KW-0804">Transcription</keyword>
<dbReference type="GO" id="GO:0003700">
    <property type="term" value="F:DNA-binding transcription factor activity"/>
    <property type="evidence" value="ECO:0007669"/>
    <property type="project" value="InterPro"/>
</dbReference>
<dbReference type="OrthoDB" id="34150at2"/>
<dbReference type="SUPFAM" id="SSF46689">
    <property type="entry name" value="Homeodomain-like"/>
    <property type="match status" value="2"/>
</dbReference>